<dbReference type="Gene3D" id="1.10.3500.10">
    <property type="entry name" value="Tex N-terminal region-like"/>
    <property type="match status" value="1"/>
</dbReference>
<evidence type="ECO:0000259" key="2">
    <source>
        <dbReference type="Pfam" id="PF14632"/>
    </source>
</evidence>
<name>A0AA88RRD7_9ASTE</name>
<dbReference type="Gene3D" id="3.30.420.140">
    <property type="entry name" value="YqgF/RNase H-like domain"/>
    <property type="match status" value="1"/>
</dbReference>
<dbReference type="PANTHER" id="PTHR10145">
    <property type="entry name" value="TRANSCRIPTION ELONGATION FACTOR SPT6"/>
    <property type="match status" value="1"/>
</dbReference>
<dbReference type="InterPro" id="IPR012337">
    <property type="entry name" value="RNaseH-like_sf"/>
</dbReference>
<feature type="region of interest" description="Disordered" evidence="1">
    <location>
        <begin position="444"/>
        <end position="471"/>
    </location>
</feature>
<dbReference type="InterPro" id="IPR037027">
    <property type="entry name" value="YqgF/RNaseH-like_dom_sf"/>
</dbReference>
<feature type="domain" description="Spt6 acidic N-terminal" evidence="2">
    <location>
        <begin position="447"/>
        <end position="506"/>
    </location>
</feature>
<comment type="caution">
    <text evidence="3">The sequence shown here is derived from an EMBL/GenBank/DDBJ whole genome shotgun (WGS) entry which is preliminary data.</text>
</comment>
<dbReference type="InterPro" id="IPR028083">
    <property type="entry name" value="Spt6_acidic_N_dom"/>
</dbReference>
<reference evidence="3" key="1">
    <citation type="submission" date="2022-12" db="EMBL/GenBank/DDBJ databases">
        <title>Draft genome assemblies for two species of Escallonia (Escalloniales).</title>
        <authorList>
            <person name="Chanderbali A."/>
            <person name="Dervinis C."/>
            <person name="Anghel I."/>
            <person name="Soltis D."/>
            <person name="Soltis P."/>
            <person name="Zapata F."/>
        </authorList>
    </citation>
    <scope>NUCLEOTIDE SEQUENCE</scope>
    <source>
        <strain evidence="3">UCBG92.1500</strain>
        <tissue evidence="3">Leaf</tissue>
    </source>
</reference>
<feature type="compositionally biased region" description="Acidic residues" evidence="1">
    <location>
        <begin position="446"/>
        <end position="456"/>
    </location>
</feature>
<dbReference type="Pfam" id="PF14632">
    <property type="entry name" value="SPT6_acidic"/>
    <property type="match status" value="1"/>
</dbReference>
<gene>
    <name evidence="3" type="ORF">RJ640_016351</name>
</gene>
<dbReference type="GO" id="GO:0034728">
    <property type="term" value="P:nucleosome organization"/>
    <property type="evidence" value="ECO:0007669"/>
    <property type="project" value="TreeGrafter"/>
</dbReference>
<accession>A0AA88RRD7</accession>
<dbReference type="SUPFAM" id="SSF158832">
    <property type="entry name" value="Tex N-terminal region-like"/>
    <property type="match status" value="1"/>
</dbReference>
<dbReference type="InterPro" id="IPR023323">
    <property type="entry name" value="Tex-like_dom_sf"/>
</dbReference>
<dbReference type="AlphaFoldDB" id="A0AA88RRD7"/>
<dbReference type="GO" id="GO:0031491">
    <property type="term" value="F:nucleosome binding"/>
    <property type="evidence" value="ECO:0007669"/>
    <property type="project" value="TreeGrafter"/>
</dbReference>
<dbReference type="EMBL" id="JAVXUO010000939">
    <property type="protein sequence ID" value="KAK2987756.1"/>
    <property type="molecule type" value="Genomic_DNA"/>
</dbReference>
<dbReference type="GO" id="GO:0140673">
    <property type="term" value="P:transcription elongation-coupled chromatin remodeling"/>
    <property type="evidence" value="ECO:0007669"/>
    <property type="project" value="InterPro"/>
</dbReference>
<evidence type="ECO:0000313" key="3">
    <source>
        <dbReference type="EMBL" id="KAK2987756.1"/>
    </source>
</evidence>
<keyword evidence="4" id="KW-1185">Reference proteome</keyword>
<dbReference type="GO" id="GO:0042393">
    <property type="term" value="F:histone binding"/>
    <property type="evidence" value="ECO:0007669"/>
    <property type="project" value="TreeGrafter"/>
</dbReference>
<dbReference type="InterPro" id="IPR017072">
    <property type="entry name" value="TF_Spt6"/>
</dbReference>
<evidence type="ECO:0000313" key="4">
    <source>
        <dbReference type="Proteomes" id="UP001187471"/>
    </source>
</evidence>
<dbReference type="Proteomes" id="UP001187471">
    <property type="component" value="Unassembled WGS sequence"/>
</dbReference>
<dbReference type="PANTHER" id="PTHR10145:SF6">
    <property type="entry name" value="TRANSCRIPTION ELONGATION FACTOR SPT6"/>
    <property type="match status" value="1"/>
</dbReference>
<proteinExistence type="predicted"/>
<dbReference type="SUPFAM" id="SSF53098">
    <property type="entry name" value="Ribonuclease H-like"/>
    <property type="match status" value="1"/>
</dbReference>
<evidence type="ECO:0000256" key="1">
    <source>
        <dbReference type="SAM" id="MobiDB-lite"/>
    </source>
</evidence>
<dbReference type="GO" id="GO:0008023">
    <property type="term" value="C:transcription elongation factor complex"/>
    <property type="evidence" value="ECO:0007669"/>
    <property type="project" value="TreeGrafter"/>
</dbReference>
<organism evidence="3 4">
    <name type="scientific">Escallonia rubra</name>
    <dbReference type="NCBI Taxonomy" id="112253"/>
    <lineage>
        <taxon>Eukaryota</taxon>
        <taxon>Viridiplantae</taxon>
        <taxon>Streptophyta</taxon>
        <taxon>Embryophyta</taxon>
        <taxon>Tracheophyta</taxon>
        <taxon>Spermatophyta</taxon>
        <taxon>Magnoliopsida</taxon>
        <taxon>eudicotyledons</taxon>
        <taxon>Gunneridae</taxon>
        <taxon>Pentapetalae</taxon>
        <taxon>asterids</taxon>
        <taxon>campanulids</taxon>
        <taxon>Escalloniales</taxon>
        <taxon>Escalloniaceae</taxon>
        <taxon>Escallonia</taxon>
    </lineage>
</organism>
<protein>
    <recommendedName>
        <fullName evidence="2">Spt6 acidic N-terminal domain-containing protein</fullName>
    </recommendedName>
</protein>
<sequence>MIDYFLWRDPTSECWKAEGIDKTEEEPRFKWHKVLWAINELEWLHFQKRKITHLSYYYKRHEQEARRGYDEARLSLNPKLFNSITKSLKNANSEREVDDVDLKFKLHFSPCEVGVDERKFKRPKKTSLYSICSDAGLREVAGKIWKAWKDPEESPDEIALNFTYAQFGTPEAAFRGARHMDKPLSKFKHAQRLLIQKAEEEKLLQVTIKLQDGTLSKLIEEANFGYLSDRPVKSAPLWNEQRKLILKDSFSKFLFPSMEKEVRNFLTTRAKNSVAVEYGKKLWSRVPAAPYRCKGEHGGLDDGTAMKVMACCWGPGNPATTFVMLDSSGEVLDVLFAGNLNPHSGQQQRKNDQRCLLKYMTDHQPHVVVLGAANMSCTKLQEDIFELSSLVGWGSSVAGVFIEESNFRGIISDVEQGIRVAGIVIAKAMTKFKDLVHKRMSKERENEYEEDEEDEQHEGINQKKKKQRKRDTMKNFELDDDDYELLADNIPGFHRQRRRKKKTLKNFSGISSEAFAEAQDIWGRRLEDEYGPSVLVENYLTEKDDIIRTIDLPGRIQVLWGINELHKEWLHFQKRKITHMSYYYKRHEQEA</sequence>